<evidence type="ECO:0000259" key="1">
    <source>
        <dbReference type="Pfam" id="PF00144"/>
    </source>
</evidence>
<dbReference type="PANTHER" id="PTHR46825:SF9">
    <property type="entry name" value="BETA-LACTAMASE-RELATED DOMAIN-CONTAINING PROTEIN"/>
    <property type="match status" value="1"/>
</dbReference>
<dbReference type="InterPro" id="IPR001466">
    <property type="entry name" value="Beta-lactam-related"/>
</dbReference>
<keyword evidence="2" id="KW-0121">Carboxypeptidase</keyword>
<dbReference type="EMBL" id="CP030104">
    <property type="protein sequence ID" value="AWX45280.1"/>
    <property type="molecule type" value="Genomic_DNA"/>
</dbReference>
<keyword evidence="2" id="KW-0378">Hydrolase</keyword>
<gene>
    <name evidence="2" type="ORF">HME9304_02292</name>
</gene>
<dbReference type="SUPFAM" id="SSF56601">
    <property type="entry name" value="beta-lactamase/transpeptidase-like"/>
    <property type="match status" value="1"/>
</dbReference>
<dbReference type="KEGG" id="spon:HME9304_02292"/>
<feature type="domain" description="Beta-lactamase-related" evidence="1">
    <location>
        <begin position="48"/>
        <end position="308"/>
    </location>
</feature>
<sequence length="497" mass="56704">MFNPIHIKSNPKLFLFLIWIFTGIYSRGQNNETLQFSKELQELKNYFHIPGLAVLVEKNGEIQYEDYFGYANIENKVKLDSTTLFPIASLTKMFSGALIFKLVEQGKLSLNDPMNAYLSKKVFNDSIKIKHVLSHTSQGDIGKNFYYSNRFGILTTVIEKASGQALEDVMNDLIFKPLELKNTSLLKDSLQIVQNDLKIASPYIFNGSTQPGYIDFGFSTSAGIISNLQDLLIFSKALGNDLLISEASKKIMFSPPEKDLPYAHGIFSQDFDGRKILWGYGQFDCYSSLFLKIPEENLTLILLANSNLMSNPARLINGDIGTSLFALSFLKNYCYKSMDMPLLEIAKTPTDNDLKDSFFSRKKLLAEALSTSFLSRFDAIYMAKSKELLKLVFKKFPNYLDYGDLNLLHTLILLKDVSSYREIGDFTLFDDNVVAIADKLLKKDKDNPYANMYMGTFYDRKGNISKARYHFKTIIDAKNFSSFWYTEEAKNWLEAHK</sequence>
<dbReference type="InterPro" id="IPR050491">
    <property type="entry name" value="AmpC-like"/>
</dbReference>
<dbReference type="Proteomes" id="UP000248536">
    <property type="component" value="Chromosome"/>
</dbReference>
<dbReference type="InterPro" id="IPR011990">
    <property type="entry name" value="TPR-like_helical_dom_sf"/>
</dbReference>
<evidence type="ECO:0000313" key="3">
    <source>
        <dbReference type="Proteomes" id="UP000248536"/>
    </source>
</evidence>
<name>A0A2Z4LUA8_9FLAO</name>
<dbReference type="PANTHER" id="PTHR46825">
    <property type="entry name" value="D-ALANYL-D-ALANINE-CARBOXYPEPTIDASE/ENDOPEPTIDASE AMPH"/>
    <property type="match status" value="1"/>
</dbReference>
<evidence type="ECO:0000313" key="2">
    <source>
        <dbReference type="EMBL" id="AWX45280.1"/>
    </source>
</evidence>
<accession>A0A2Z4LUA8</accession>
<dbReference type="GO" id="GO:0009002">
    <property type="term" value="F:serine-type D-Ala-D-Ala carboxypeptidase activity"/>
    <property type="evidence" value="ECO:0007669"/>
    <property type="project" value="UniProtKB-EC"/>
</dbReference>
<dbReference type="Gene3D" id="3.40.710.10">
    <property type="entry name" value="DD-peptidase/beta-lactamase superfamily"/>
    <property type="match status" value="2"/>
</dbReference>
<protein>
    <submittedName>
        <fullName evidence="2">Serine-type D-Ala-D-Ala carboxypeptidase</fullName>
        <ecNumber evidence="2">3.4.16.4</ecNumber>
    </submittedName>
</protein>
<dbReference type="OrthoDB" id="9793489at2"/>
<keyword evidence="3" id="KW-1185">Reference proteome</keyword>
<dbReference type="AlphaFoldDB" id="A0A2Z4LUA8"/>
<dbReference type="Pfam" id="PF00144">
    <property type="entry name" value="Beta-lactamase"/>
    <property type="match status" value="1"/>
</dbReference>
<keyword evidence="2" id="KW-0645">Protease</keyword>
<organism evidence="2 3">
    <name type="scientific">Flagellimonas maritima</name>
    <dbReference type="NCBI Taxonomy" id="1383885"/>
    <lineage>
        <taxon>Bacteria</taxon>
        <taxon>Pseudomonadati</taxon>
        <taxon>Bacteroidota</taxon>
        <taxon>Flavobacteriia</taxon>
        <taxon>Flavobacteriales</taxon>
        <taxon>Flavobacteriaceae</taxon>
        <taxon>Flagellimonas</taxon>
    </lineage>
</organism>
<reference evidence="2 3" key="1">
    <citation type="submission" date="2018-06" db="EMBL/GenBank/DDBJ databases">
        <title>Spongiibacterium sp. HME9304 Genome sequencing and assembly.</title>
        <authorList>
            <person name="Kang H."/>
            <person name="Kim H."/>
            <person name="Joh K."/>
        </authorList>
    </citation>
    <scope>NUCLEOTIDE SEQUENCE [LARGE SCALE GENOMIC DNA]</scope>
    <source>
        <strain evidence="2 3">HME9304</strain>
    </source>
</reference>
<dbReference type="RefSeq" id="WP_112378687.1">
    <property type="nucleotide sequence ID" value="NZ_CP030104.1"/>
</dbReference>
<dbReference type="EC" id="3.4.16.4" evidence="2"/>
<proteinExistence type="predicted"/>
<dbReference type="Gene3D" id="1.25.40.10">
    <property type="entry name" value="Tetratricopeptide repeat domain"/>
    <property type="match status" value="1"/>
</dbReference>
<dbReference type="InterPro" id="IPR012338">
    <property type="entry name" value="Beta-lactam/transpept-like"/>
</dbReference>